<reference evidence="1 2" key="1">
    <citation type="journal article" date="2011" name="J. Bacteriol.">
        <title>Whole-genome sequences of thirteen isolates of Borrelia burgdorferi.</title>
        <authorList>
            <person name="Schutzer S.E."/>
            <person name="Fraser-Liggett C.M."/>
            <person name="Casjens S.R."/>
            <person name="Qiu W.G."/>
            <person name="Dunn J.J."/>
            <person name="Mongodin E.F."/>
            <person name="Luft B.J."/>
        </authorList>
    </citation>
    <scope>NUCLEOTIDE SEQUENCE [LARGE SCALE GENOMIC DNA]</scope>
    <source>
        <strain evidence="1 2">ZS7</strain>
        <plasmid evidence="1 2">ZS7_lp17</plasmid>
    </source>
</reference>
<dbReference type="AlphaFoldDB" id="A0A0H3C3G6"/>
<dbReference type="HOGENOM" id="CLU_1217919_0_0_12"/>
<accession>A0A0H3C3G6</accession>
<organism evidence="1 2">
    <name type="scientific">Borreliella burgdorferi (strain ZS7)</name>
    <name type="common">Borrelia burgdorferi</name>
    <dbReference type="NCBI Taxonomy" id="445985"/>
    <lineage>
        <taxon>Bacteria</taxon>
        <taxon>Pseudomonadati</taxon>
        <taxon>Spirochaetota</taxon>
        <taxon>Spirochaetia</taxon>
        <taxon>Spirochaetales</taxon>
        <taxon>Borreliaceae</taxon>
        <taxon>Borreliella</taxon>
    </lineage>
</organism>
<dbReference type="KEGG" id="bbz:BbuZS7_C08"/>
<dbReference type="GeneID" id="56568377"/>
<evidence type="ECO:0000313" key="2">
    <source>
        <dbReference type="Proteomes" id="UP000006901"/>
    </source>
</evidence>
<evidence type="ECO:0000313" key="1">
    <source>
        <dbReference type="EMBL" id="ACK74406.1"/>
    </source>
</evidence>
<sequence length="227" mass="26656">MKNKTFIFLIFLIKNLAIYAQNINYEFKQAKIKNLKGIFINYKVYLAENLAINNVKTLNHISTFKINLVIDKKIATSIKNEQDVIRAGNECGIFLEFQINNRIYYTKFSSIKYILQAIESFAKIKNTINNLEIKNLEGNGIFLYKNGHSYNLKTDFQETAIFVNFLGFKDNTGRPYFIFYYDNIDNKDKNLKTILISFEEFHNGIREGLFLLRNEKAILEFINFSKN</sequence>
<name>A0A0H3C3G6_BORBZ</name>
<keyword evidence="1" id="KW-0614">Plasmid</keyword>
<protein>
    <submittedName>
        <fullName evidence="1">Uncharacterized protein</fullName>
    </submittedName>
</protein>
<dbReference type="Proteomes" id="UP000006901">
    <property type="component" value="Plasmid ZS7_lp17"/>
</dbReference>
<dbReference type="EMBL" id="CP001204">
    <property type="protein sequence ID" value="ACK74406.1"/>
    <property type="molecule type" value="Genomic_DNA"/>
</dbReference>
<geneLocation type="plasmid" evidence="1 2">
    <name>ZS7_lp17</name>
</geneLocation>
<proteinExistence type="predicted"/>
<dbReference type="RefSeq" id="WP_010258240.1">
    <property type="nucleotide sequence ID" value="NC_011782.1"/>
</dbReference>
<gene>
    <name evidence="1" type="ordered locus">BbuZS7_C08</name>
</gene>